<dbReference type="Pfam" id="PF00332">
    <property type="entry name" value="Glyco_hydro_17"/>
    <property type="match status" value="1"/>
</dbReference>
<evidence type="ECO:0000256" key="4">
    <source>
        <dbReference type="RuleBase" id="RU004335"/>
    </source>
</evidence>
<protein>
    <submittedName>
        <fullName evidence="6">Glucan endo-1,3-beta-glucosidase 13</fullName>
    </submittedName>
</protein>
<evidence type="ECO:0000256" key="2">
    <source>
        <dbReference type="ARBA" id="ARBA00022801"/>
    </source>
</evidence>
<keyword evidence="2" id="KW-0378">Hydrolase</keyword>
<dbReference type="InterPro" id="IPR000490">
    <property type="entry name" value="Glyco_hydro_17"/>
</dbReference>
<organism evidence="6 7">
    <name type="scientific">Platanthera guangdongensis</name>
    <dbReference type="NCBI Taxonomy" id="2320717"/>
    <lineage>
        <taxon>Eukaryota</taxon>
        <taxon>Viridiplantae</taxon>
        <taxon>Streptophyta</taxon>
        <taxon>Embryophyta</taxon>
        <taxon>Tracheophyta</taxon>
        <taxon>Spermatophyta</taxon>
        <taxon>Magnoliopsida</taxon>
        <taxon>Liliopsida</taxon>
        <taxon>Asparagales</taxon>
        <taxon>Orchidaceae</taxon>
        <taxon>Orchidoideae</taxon>
        <taxon>Orchideae</taxon>
        <taxon>Orchidinae</taxon>
        <taxon>Platanthera</taxon>
    </lineage>
</organism>
<dbReference type="SUPFAM" id="SSF51445">
    <property type="entry name" value="(Trans)glycosidases"/>
    <property type="match status" value="1"/>
</dbReference>
<evidence type="ECO:0000256" key="3">
    <source>
        <dbReference type="ARBA" id="ARBA00023295"/>
    </source>
</evidence>
<keyword evidence="3" id="KW-0326">Glycosidase</keyword>
<gene>
    <name evidence="6" type="ORF">KSP40_PGU000899</name>
</gene>
<accession>A0ABR2M316</accession>
<proteinExistence type="inferred from homology"/>
<sequence>MANGRRLLTVIPLLTVSLFFLEACNGGKVGVCYGRNADDLPTPDKVAQLTQLHSIKYVRIYDANIQVLKAFANTGVELMIGIPNSDLLAISQFQSNADSWLKNNILPYYPATMITYITVGAEITESPANVSSLVLSFHDQDPDFTEESWSA</sequence>
<name>A0ABR2M316_9ASPA</name>
<dbReference type="InterPro" id="IPR044965">
    <property type="entry name" value="Glyco_hydro_17_plant"/>
</dbReference>
<dbReference type="Gene3D" id="3.20.20.80">
    <property type="entry name" value="Glycosidases"/>
    <property type="match status" value="1"/>
</dbReference>
<dbReference type="Proteomes" id="UP001412067">
    <property type="component" value="Unassembled WGS sequence"/>
</dbReference>
<feature type="chain" id="PRO_5046226197" evidence="5">
    <location>
        <begin position="27"/>
        <end position="151"/>
    </location>
</feature>
<feature type="signal peptide" evidence="5">
    <location>
        <begin position="1"/>
        <end position="26"/>
    </location>
</feature>
<dbReference type="InterPro" id="IPR017853">
    <property type="entry name" value="GH"/>
</dbReference>
<evidence type="ECO:0000313" key="7">
    <source>
        <dbReference type="Proteomes" id="UP001412067"/>
    </source>
</evidence>
<evidence type="ECO:0000313" key="6">
    <source>
        <dbReference type="EMBL" id="KAK8958306.1"/>
    </source>
</evidence>
<keyword evidence="5" id="KW-0732">Signal</keyword>
<comment type="similarity">
    <text evidence="1 4">Belongs to the glycosyl hydrolase 17 family.</text>
</comment>
<dbReference type="PANTHER" id="PTHR32227">
    <property type="entry name" value="GLUCAN ENDO-1,3-BETA-GLUCOSIDASE BG1-RELATED-RELATED"/>
    <property type="match status" value="1"/>
</dbReference>
<evidence type="ECO:0000256" key="1">
    <source>
        <dbReference type="ARBA" id="ARBA00008773"/>
    </source>
</evidence>
<evidence type="ECO:0000256" key="5">
    <source>
        <dbReference type="SAM" id="SignalP"/>
    </source>
</evidence>
<dbReference type="EMBL" id="JBBWWR010000012">
    <property type="protein sequence ID" value="KAK8958306.1"/>
    <property type="molecule type" value="Genomic_DNA"/>
</dbReference>
<comment type="caution">
    <text evidence="6">The sequence shown here is derived from an EMBL/GenBank/DDBJ whole genome shotgun (WGS) entry which is preliminary data.</text>
</comment>
<keyword evidence="7" id="KW-1185">Reference proteome</keyword>
<reference evidence="6 7" key="1">
    <citation type="journal article" date="2022" name="Nat. Plants">
        <title>Genomes of leafy and leafless Platanthera orchids illuminate the evolution of mycoheterotrophy.</title>
        <authorList>
            <person name="Li M.H."/>
            <person name="Liu K.W."/>
            <person name="Li Z."/>
            <person name="Lu H.C."/>
            <person name="Ye Q.L."/>
            <person name="Zhang D."/>
            <person name="Wang J.Y."/>
            <person name="Li Y.F."/>
            <person name="Zhong Z.M."/>
            <person name="Liu X."/>
            <person name="Yu X."/>
            <person name="Liu D.K."/>
            <person name="Tu X.D."/>
            <person name="Liu B."/>
            <person name="Hao Y."/>
            <person name="Liao X.Y."/>
            <person name="Jiang Y.T."/>
            <person name="Sun W.H."/>
            <person name="Chen J."/>
            <person name="Chen Y.Q."/>
            <person name="Ai Y."/>
            <person name="Zhai J.W."/>
            <person name="Wu S.S."/>
            <person name="Zhou Z."/>
            <person name="Hsiao Y.Y."/>
            <person name="Wu W.L."/>
            <person name="Chen Y.Y."/>
            <person name="Lin Y.F."/>
            <person name="Hsu J.L."/>
            <person name="Li C.Y."/>
            <person name="Wang Z.W."/>
            <person name="Zhao X."/>
            <person name="Zhong W.Y."/>
            <person name="Ma X.K."/>
            <person name="Ma L."/>
            <person name="Huang J."/>
            <person name="Chen G.Z."/>
            <person name="Huang M.Z."/>
            <person name="Huang L."/>
            <person name="Peng D.H."/>
            <person name="Luo Y.B."/>
            <person name="Zou S.Q."/>
            <person name="Chen S.P."/>
            <person name="Lan S."/>
            <person name="Tsai W.C."/>
            <person name="Van de Peer Y."/>
            <person name="Liu Z.J."/>
        </authorList>
    </citation>
    <scope>NUCLEOTIDE SEQUENCE [LARGE SCALE GENOMIC DNA]</scope>
    <source>
        <strain evidence="6">Lor288</strain>
    </source>
</reference>